<evidence type="ECO:0000256" key="2">
    <source>
        <dbReference type="ARBA" id="ARBA00009836"/>
    </source>
</evidence>
<comment type="similarity">
    <text evidence="2">Belongs to the KptA/TPT1 family.</text>
</comment>
<dbReference type="SUPFAM" id="SSF56399">
    <property type="entry name" value="ADP-ribosylation"/>
    <property type="match status" value="1"/>
</dbReference>
<accession>A0A6H0XLD4</accession>
<evidence type="ECO:0000256" key="3">
    <source>
        <dbReference type="ARBA" id="ARBA00012007"/>
    </source>
</evidence>
<dbReference type="InterPro" id="IPR042080">
    <property type="entry name" value="RNA_2'-PTrans_N"/>
</dbReference>
<dbReference type="GO" id="GO:0000215">
    <property type="term" value="F:tRNA 2'-phosphotransferase activity"/>
    <property type="evidence" value="ECO:0007669"/>
    <property type="project" value="UniProtKB-EC"/>
</dbReference>
<dbReference type="PANTHER" id="PTHR12684">
    <property type="entry name" value="PUTATIVE PHOSPHOTRANSFERASE"/>
    <property type="match status" value="1"/>
</dbReference>
<keyword evidence="4" id="KW-0808">Transferase</keyword>
<comment type="function">
    <text evidence="1">Catalyzes the last step of tRNA splicing, the transfer of the splice junction 2'-phosphate from ligated tRNA to NAD to produce ADP-ribose 1''-2'' cyclic phosphate.</text>
</comment>
<dbReference type="PANTHER" id="PTHR12684:SF2">
    <property type="entry name" value="TRNA 2'-PHOSPHOTRANSFERASE 1"/>
    <property type="match status" value="1"/>
</dbReference>
<dbReference type="Pfam" id="PF01885">
    <property type="entry name" value="PTS_2-RNA"/>
    <property type="match status" value="1"/>
</dbReference>
<evidence type="ECO:0000313" key="7">
    <source>
        <dbReference type="EMBL" id="QIW95515.1"/>
    </source>
</evidence>
<dbReference type="InterPro" id="IPR002745">
    <property type="entry name" value="Ptrans_KptA/Tpt1"/>
</dbReference>
<name>A0A6H0XLD4_9PEZI</name>
<dbReference type="Proteomes" id="UP000503462">
    <property type="component" value="Chromosome 1"/>
</dbReference>
<evidence type="ECO:0000256" key="5">
    <source>
        <dbReference type="ARBA" id="ARBA00023027"/>
    </source>
</evidence>
<dbReference type="Gene3D" id="3.20.170.30">
    <property type="match status" value="1"/>
</dbReference>
<dbReference type="EMBL" id="CP051139">
    <property type="protein sequence ID" value="QIW95515.1"/>
    <property type="molecule type" value="Genomic_DNA"/>
</dbReference>
<dbReference type="Gene3D" id="1.10.10.970">
    <property type="entry name" value="RNA 2'-phosphotransferase, Tpt1/KptA family, N-terminal domain"/>
    <property type="match status" value="1"/>
</dbReference>
<dbReference type="GO" id="GO:0006388">
    <property type="term" value="P:tRNA splicing, via endonucleolytic cleavage and ligation"/>
    <property type="evidence" value="ECO:0007669"/>
    <property type="project" value="TreeGrafter"/>
</dbReference>
<reference evidence="7 8" key="1">
    <citation type="journal article" date="2016" name="Sci. Rep.">
        <title>Peltaster fructicola genome reveals evolution from an invasive phytopathogen to an ectophytic parasite.</title>
        <authorList>
            <person name="Xu C."/>
            <person name="Chen H."/>
            <person name="Gleason M.L."/>
            <person name="Xu J.R."/>
            <person name="Liu H."/>
            <person name="Zhang R."/>
            <person name="Sun G."/>
        </authorList>
    </citation>
    <scope>NUCLEOTIDE SEQUENCE [LARGE SCALE GENOMIC DNA]</scope>
    <source>
        <strain evidence="7 8">LNHT1506</strain>
    </source>
</reference>
<keyword evidence="5" id="KW-0520">NAD</keyword>
<organism evidence="7 8">
    <name type="scientific">Peltaster fructicola</name>
    <dbReference type="NCBI Taxonomy" id="286661"/>
    <lineage>
        <taxon>Eukaryota</taxon>
        <taxon>Fungi</taxon>
        <taxon>Dikarya</taxon>
        <taxon>Ascomycota</taxon>
        <taxon>Pezizomycotina</taxon>
        <taxon>Dothideomycetes</taxon>
        <taxon>Dothideomycetes incertae sedis</taxon>
        <taxon>Peltaster</taxon>
    </lineage>
</organism>
<protein>
    <recommendedName>
        <fullName evidence="3">2'-phosphotransferase</fullName>
        <ecNumber evidence="3">2.7.1.160</ecNumber>
    </recommendedName>
</protein>
<sequence>MAPRGSGRGGPIPREVQVSKTLSKLLRHNAEKEGLTLSADGYVNLASVLASRTLKSLKVSFEEVLQIVKDDDKQRYGLVLVDPATSATPMGTSDQHERTSLDPKDWLIRANQGHSIKLEPEGGLLTAIDKDNMPAMAVHGTTHAKWILIRDSGGLKPMGRNHVHFASGLPAGFKDRQKAAGDETVEAPVISGMRSSSTVLMYLDVARAIEAGLPLGTSANGVILSEGNAEGLVPLQLFKRVEDCTRHRVLLEDGAIVKDGAQGRPS</sequence>
<dbReference type="AlphaFoldDB" id="A0A6H0XLD4"/>
<evidence type="ECO:0000256" key="1">
    <source>
        <dbReference type="ARBA" id="ARBA00003343"/>
    </source>
</evidence>
<proteinExistence type="inferred from homology"/>
<comment type="catalytic activity">
    <reaction evidence="6">
        <text>2'-phospho-[ligated tRNA] + NAD(+) = mature tRNA + ADP-alpha-D-ribose 1'',2''-cyclic phosphate + nicotinamide</text>
        <dbReference type="Rhea" id="RHEA:23324"/>
        <dbReference type="Rhea" id="RHEA-COMP:11106"/>
        <dbReference type="Rhea" id="RHEA-COMP:11107"/>
        <dbReference type="ChEBI" id="CHEBI:17154"/>
        <dbReference type="ChEBI" id="CHEBI:57540"/>
        <dbReference type="ChEBI" id="CHEBI:76596"/>
        <dbReference type="ChEBI" id="CHEBI:82883"/>
        <dbReference type="ChEBI" id="CHEBI:85027"/>
        <dbReference type="EC" id="2.7.1.160"/>
    </reaction>
</comment>
<gene>
    <name evidence="7" type="ORF">AMS68_001033</name>
</gene>
<dbReference type="InterPro" id="IPR042081">
    <property type="entry name" value="RNA_2'-PTrans_C"/>
</dbReference>
<evidence type="ECO:0000256" key="6">
    <source>
        <dbReference type="ARBA" id="ARBA00047949"/>
    </source>
</evidence>
<evidence type="ECO:0000256" key="4">
    <source>
        <dbReference type="ARBA" id="ARBA00022679"/>
    </source>
</evidence>
<dbReference type="OrthoDB" id="419694at2759"/>
<dbReference type="EC" id="2.7.1.160" evidence="3"/>
<keyword evidence="8" id="KW-1185">Reference proteome</keyword>
<evidence type="ECO:0000313" key="8">
    <source>
        <dbReference type="Proteomes" id="UP000503462"/>
    </source>
</evidence>